<reference evidence="1 2" key="1">
    <citation type="submission" date="2019-07" db="EMBL/GenBank/DDBJ databases">
        <authorList>
            <person name="Brisse S."/>
            <person name="Rodrigues C."/>
            <person name="Thorpe H."/>
        </authorList>
    </citation>
    <scope>NUCLEOTIDE SEQUENCE [LARGE SCALE GENOMIC DNA]</scope>
    <source>
        <strain evidence="1">SB6411</strain>
    </source>
</reference>
<comment type="caution">
    <text evidence="1">The sequence shown here is derived from an EMBL/GenBank/DDBJ whole genome shotgun (WGS) entry which is preliminary data.</text>
</comment>
<dbReference type="Proteomes" id="UP000317652">
    <property type="component" value="Unassembled WGS sequence"/>
</dbReference>
<gene>
    <name evidence="1" type="ORF">SB6411_04159</name>
</gene>
<proteinExistence type="predicted"/>
<protein>
    <submittedName>
        <fullName evidence="1">Uncharacterized protein</fullName>
    </submittedName>
</protein>
<sequence>MVTLKKKYGKKPIATTAGPDIVESLKADPALTAFSFDGPYPVRDMADLLDNLYCMDNGRYYETPVDFYGLAKAPRQSAWHESALYFKRNVLTGCFIPHKLLNRQTFSAFALDWFTFGNAYLELPRNRLGGPLPFKHSLAKYTRRGSTDLDQYWFIRRWKEEHAYSAAFPTQTRLRGLAPRHLRATIMSFFVHEQKSLKPSIMSDTVR</sequence>
<organism evidence="1 2">
    <name type="scientific">Klebsiella spallanzanii</name>
    <dbReference type="NCBI Taxonomy" id="2587528"/>
    <lineage>
        <taxon>Bacteria</taxon>
        <taxon>Pseudomonadati</taxon>
        <taxon>Pseudomonadota</taxon>
        <taxon>Gammaproteobacteria</taxon>
        <taxon>Enterobacterales</taxon>
        <taxon>Enterobacteriaceae</taxon>
        <taxon>Klebsiella/Raoultella group</taxon>
        <taxon>Klebsiella</taxon>
    </lineage>
</organism>
<evidence type="ECO:0000313" key="1">
    <source>
        <dbReference type="EMBL" id="VUT01681.1"/>
    </source>
</evidence>
<evidence type="ECO:0000313" key="2">
    <source>
        <dbReference type="Proteomes" id="UP000317652"/>
    </source>
</evidence>
<accession>A0ABY6VKV3</accession>
<name>A0ABY6VKV3_9ENTR</name>
<dbReference type="EMBL" id="CABGGS010000047">
    <property type="protein sequence ID" value="VUT01681.1"/>
    <property type="molecule type" value="Genomic_DNA"/>
</dbReference>
<keyword evidence="2" id="KW-1185">Reference proteome</keyword>